<evidence type="ECO:0000313" key="2">
    <source>
        <dbReference type="EMBL" id="KAK6803478.1"/>
    </source>
</evidence>
<feature type="region of interest" description="Disordered" evidence="1">
    <location>
        <begin position="1"/>
        <end position="27"/>
    </location>
</feature>
<accession>A0AAN8U980</accession>
<reference evidence="2 3" key="1">
    <citation type="submission" date="2024-02" db="EMBL/GenBank/DDBJ databases">
        <title>de novo genome assembly of Solanum bulbocastanum strain 11H21.</title>
        <authorList>
            <person name="Hosaka A.J."/>
        </authorList>
    </citation>
    <scope>NUCLEOTIDE SEQUENCE [LARGE SCALE GENOMIC DNA]</scope>
    <source>
        <tissue evidence="2">Young leaves</tissue>
    </source>
</reference>
<dbReference type="Proteomes" id="UP001371456">
    <property type="component" value="Unassembled WGS sequence"/>
</dbReference>
<gene>
    <name evidence="2" type="ORF">RDI58_001262</name>
</gene>
<evidence type="ECO:0000313" key="3">
    <source>
        <dbReference type="Proteomes" id="UP001371456"/>
    </source>
</evidence>
<protein>
    <submittedName>
        <fullName evidence="2">Uncharacterized protein</fullName>
    </submittedName>
</protein>
<dbReference type="EMBL" id="JBANQN010000001">
    <property type="protein sequence ID" value="KAK6803478.1"/>
    <property type="molecule type" value="Genomic_DNA"/>
</dbReference>
<proteinExistence type="predicted"/>
<evidence type="ECO:0000256" key="1">
    <source>
        <dbReference type="SAM" id="MobiDB-lite"/>
    </source>
</evidence>
<keyword evidence="3" id="KW-1185">Reference proteome</keyword>
<sequence length="115" mass="13118">MSDMEGKKNIEPFGGDERNVENNGRRKPFIEEISHDDDLLEEETDLNVVIHDKESDLDVVIIMEKEEKEKSDHDVVIIAKVDPILNSTYVVVSSTNSMCRKTDISKYIPNTTSYS</sequence>
<comment type="caution">
    <text evidence="2">The sequence shown here is derived from an EMBL/GenBank/DDBJ whole genome shotgun (WGS) entry which is preliminary data.</text>
</comment>
<organism evidence="2 3">
    <name type="scientific">Solanum bulbocastanum</name>
    <name type="common">Wild potato</name>
    <dbReference type="NCBI Taxonomy" id="147425"/>
    <lineage>
        <taxon>Eukaryota</taxon>
        <taxon>Viridiplantae</taxon>
        <taxon>Streptophyta</taxon>
        <taxon>Embryophyta</taxon>
        <taxon>Tracheophyta</taxon>
        <taxon>Spermatophyta</taxon>
        <taxon>Magnoliopsida</taxon>
        <taxon>eudicotyledons</taxon>
        <taxon>Gunneridae</taxon>
        <taxon>Pentapetalae</taxon>
        <taxon>asterids</taxon>
        <taxon>lamiids</taxon>
        <taxon>Solanales</taxon>
        <taxon>Solanaceae</taxon>
        <taxon>Solanoideae</taxon>
        <taxon>Solaneae</taxon>
        <taxon>Solanum</taxon>
    </lineage>
</organism>
<dbReference type="AlphaFoldDB" id="A0AAN8U980"/>
<name>A0AAN8U980_SOLBU</name>